<dbReference type="RefSeq" id="WP_073994116.1">
    <property type="nucleotide sequence ID" value="NZ_FQYT01000019.1"/>
</dbReference>
<evidence type="ECO:0000313" key="5">
    <source>
        <dbReference type="Proteomes" id="UP000184342"/>
    </source>
</evidence>
<evidence type="ECO:0008006" key="6">
    <source>
        <dbReference type="Google" id="ProtNLM"/>
    </source>
</evidence>
<keyword evidence="1" id="KW-0175">Coiled coil</keyword>
<dbReference type="Proteomes" id="UP000184342">
    <property type="component" value="Unassembled WGS sequence"/>
</dbReference>
<dbReference type="STRING" id="1122934.SAMN02745691_01828"/>
<protein>
    <recommendedName>
        <fullName evidence="6">Type IV pilus assembly protein PilO</fullName>
    </recommendedName>
</protein>
<keyword evidence="5" id="KW-1185">Reference proteome</keyword>
<keyword evidence="3" id="KW-0472">Membrane</keyword>
<evidence type="ECO:0000313" key="4">
    <source>
        <dbReference type="EMBL" id="SHJ36871.1"/>
    </source>
</evidence>
<feature type="compositionally biased region" description="Polar residues" evidence="2">
    <location>
        <begin position="152"/>
        <end position="163"/>
    </location>
</feature>
<accession>A0A1M6IQX1</accession>
<dbReference type="InterPro" id="IPR014717">
    <property type="entry name" value="Transl_elong_EF1B/ribsomal_bS6"/>
</dbReference>
<dbReference type="Gene3D" id="3.30.70.60">
    <property type="match status" value="1"/>
</dbReference>
<gene>
    <name evidence="4" type="ORF">SAMN02745691_01828</name>
</gene>
<feature type="transmembrane region" description="Helical" evidence="3">
    <location>
        <begin position="15"/>
        <end position="33"/>
    </location>
</feature>
<evidence type="ECO:0000256" key="1">
    <source>
        <dbReference type="SAM" id="Coils"/>
    </source>
</evidence>
<dbReference type="AlphaFoldDB" id="A0A1M6IQX1"/>
<evidence type="ECO:0000256" key="3">
    <source>
        <dbReference type="SAM" id="Phobius"/>
    </source>
</evidence>
<sequence>MKKQSVAIRGNDKRLLIILLAVIIGFLCYNYVINPQLAKGSELTAQKGQVDLELEKAKNDIANLSDLQTQEKETKEKLTARYESFFYNLNEERILTKLSSLMNESGLPVTTYTPSVPVVSSIKIPQSTYVPIEYPLLDIAAAANEELKQNEETATSETNQNTEDAAGALDPDAVPTVDITIEISGASYPSVMNFIQKMEEMQKTVLIKSIELNKNDTGISGNMIISIYSLPKLDQGEAAEFEFSPVIPRGKEDPFM</sequence>
<dbReference type="EMBL" id="FQYT01000019">
    <property type="protein sequence ID" value="SHJ36871.1"/>
    <property type="molecule type" value="Genomic_DNA"/>
</dbReference>
<name>A0A1M6IQX1_9FIRM</name>
<feature type="region of interest" description="Disordered" evidence="2">
    <location>
        <begin position="148"/>
        <end position="170"/>
    </location>
</feature>
<keyword evidence="3" id="KW-1133">Transmembrane helix</keyword>
<proteinExistence type="predicted"/>
<organism evidence="4 5">
    <name type="scientific">Parasporobacterium paucivorans DSM 15970</name>
    <dbReference type="NCBI Taxonomy" id="1122934"/>
    <lineage>
        <taxon>Bacteria</taxon>
        <taxon>Bacillati</taxon>
        <taxon>Bacillota</taxon>
        <taxon>Clostridia</taxon>
        <taxon>Lachnospirales</taxon>
        <taxon>Lachnospiraceae</taxon>
        <taxon>Parasporobacterium</taxon>
    </lineage>
</organism>
<feature type="coiled-coil region" evidence="1">
    <location>
        <begin position="47"/>
        <end position="74"/>
    </location>
</feature>
<evidence type="ECO:0000256" key="2">
    <source>
        <dbReference type="SAM" id="MobiDB-lite"/>
    </source>
</evidence>
<reference evidence="4 5" key="1">
    <citation type="submission" date="2016-11" db="EMBL/GenBank/DDBJ databases">
        <authorList>
            <person name="Jaros S."/>
            <person name="Januszkiewicz K."/>
            <person name="Wedrychowicz H."/>
        </authorList>
    </citation>
    <scope>NUCLEOTIDE SEQUENCE [LARGE SCALE GENOMIC DNA]</scope>
    <source>
        <strain evidence="4 5">DSM 15970</strain>
    </source>
</reference>
<keyword evidence="3" id="KW-0812">Transmembrane</keyword>